<evidence type="ECO:0000256" key="4">
    <source>
        <dbReference type="ARBA" id="ARBA00022801"/>
    </source>
</evidence>
<evidence type="ECO:0000313" key="10">
    <source>
        <dbReference type="EMBL" id="CAF0920014.1"/>
    </source>
</evidence>
<feature type="region of interest" description="Disordered" evidence="8">
    <location>
        <begin position="1260"/>
        <end position="1305"/>
    </location>
</feature>
<keyword evidence="2" id="KW-0677">Repeat</keyword>
<dbReference type="SUPFAM" id="SSF49764">
    <property type="entry name" value="HSP20-like chaperones"/>
    <property type="match status" value="1"/>
</dbReference>
<dbReference type="InterPro" id="IPR008978">
    <property type="entry name" value="HSP20-like_chaperone"/>
</dbReference>
<comment type="catalytic activity">
    <reaction evidence="7">
        <text>ATP + H2O = ADP + phosphate + H(+)</text>
        <dbReference type="Rhea" id="RHEA:13065"/>
        <dbReference type="ChEBI" id="CHEBI:15377"/>
        <dbReference type="ChEBI" id="CHEBI:15378"/>
        <dbReference type="ChEBI" id="CHEBI:30616"/>
        <dbReference type="ChEBI" id="CHEBI:43474"/>
        <dbReference type="ChEBI" id="CHEBI:456216"/>
        <dbReference type="EC" id="3.6.4.13"/>
    </reaction>
</comment>
<organism evidence="10 11">
    <name type="scientific">Adineta ricciae</name>
    <name type="common">Rotifer</name>
    <dbReference type="NCBI Taxonomy" id="249248"/>
    <lineage>
        <taxon>Eukaryota</taxon>
        <taxon>Metazoa</taxon>
        <taxon>Spiralia</taxon>
        <taxon>Gnathifera</taxon>
        <taxon>Rotifera</taxon>
        <taxon>Eurotatoria</taxon>
        <taxon>Bdelloidea</taxon>
        <taxon>Adinetida</taxon>
        <taxon>Adinetidae</taxon>
        <taxon>Adineta</taxon>
    </lineage>
</organism>
<keyword evidence="6" id="KW-0067">ATP-binding</keyword>
<keyword evidence="4" id="KW-0378">Hydrolase</keyword>
<dbReference type="EC" id="3.6.4.13" evidence="1"/>
<accession>A0A814AZV9</accession>
<comment type="caution">
    <text evidence="10">The sequence shown here is derived from an EMBL/GenBank/DDBJ whole genome shotgun (WGS) entry which is preliminary data.</text>
</comment>
<dbReference type="PANTHER" id="PTHR22655">
    <property type="entry name" value="ATP-DEPENDENT RNA HELICASE TDRD12-RELATED"/>
    <property type="match status" value="1"/>
</dbReference>
<dbReference type="Pfam" id="PF04969">
    <property type="entry name" value="CS"/>
    <property type="match status" value="1"/>
</dbReference>
<protein>
    <recommendedName>
        <fullName evidence="1">RNA helicase</fullName>
        <ecNumber evidence="1">3.6.4.13</ecNumber>
    </recommendedName>
</protein>
<proteinExistence type="predicted"/>
<evidence type="ECO:0000259" key="9">
    <source>
        <dbReference type="PROSITE" id="PS51203"/>
    </source>
</evidence>
<dbReference type="Pfam" id="PF00270">
    <property type="entry name" value="DEAD"/>
    <property type="match status" value="1"/>
</dbReference>
<dbReference type="Gene3D" id="3.40.50.300">
    <property type="entry name" value="P-loop containing nucleotide triphosphate hydrolases"/>
    <property type="match status" value="1"/>
</dbReference>
<dbReference type="Proteomes" id="UP000663828">
    <property type="component" value="Unassembled WGS sequence"/>
</dbReference>
<evidence type="ECO:0000256" key="5">
    <source>
        <dbReference type="ARBA" id="ARBA00022806"/>
    </source>
</evidence>
<feature type="region of interest" description="Disordered" evidence="8">
    <location>
        <begin position="1043"/>
        <end position="1081"/>
    </location>
</feature>
<dbReference type="GO" id="GO:0005524">
    <property type="term" value="F:ATP binding"/>
    <property type="evidence" value="ECO:0007669"/>
    <property type="project" value="UniProtKB-KW"/>
</dbReference>
<dbReference type="PROSITE" id="PS51203">
    <property type="entry name" value="CS"/>
    <property type="match status" value="1"/>
</dbReference>
<dbReference type="EMBL" id="CAJNOR010000456">
    <property type="protein sequence ID" value="CAF0920014.1"/>
    <property type="molecule type" value="Genomic_DNA"/>
</dbReference>
<evidence type="ECO:0000256" key="1">
    <source>
        <dbReference type="ARBA" id="ARBA00012552"/>
    </source>
</evidence>
<dbReference type="InterPro" id="IPR011545">
    <property type="entry name" value="DEAD/DEAH_box_helicase_dom"/>
</dbReference>
<dbReference type="GO" id="GO:0003676">
    <property type="term" value="F:nucleic acid binding"/>
    <property type="evidence" value="ECO:0007669"/>
    <property type="project" value="InterPro"/>
</dbReference>
<evidence type="ECO:0000313" key="11">
    <source>
        <dbReference type="Proteomes" id="UP000663828"/>
    </source>
</evidence>
<name>A0A814AZV9_ADIRI</name>
<gene>
    <name evidence="10" type="ORF">XAT740_LOCUS8985</name>
</gene>
<evidence type="ECO:0000256" key="7">
    <source>
        <dbReference type="ARBA" id="ARBA00047984"/>
    </source>
</evidence>
<dbReference type="SUPFAM" id="SSF52540">
    <property type="entry name" value="P-loop containing nucleoside triphosphate hydrolases"/>
    <property type="match status" value="1"/>
</dbReference>
<sequence>MLLSNIRERSLCLLNSDNLDSSFQPWSTISDSQFHPDVRALYCNANVNPIQSIQTDYLPAFISYLWPLVHRGSHVWAVDHLPIRESSNVKFVLKYDLLVWDFFYRTTSNYPSLNSDIVYPKVLILTPDWFTCENTYKHLSNVQTDVLKNVLTCCVYEGQNYENDLYKKLLTHGCDLFIATPTVVNDLIQKRHIHFEQLQLIVYDQFDLLLLENVDSIREIFNLLELHSSKNKSTQHVFLSRTVTQQAKDLILEKFSSNPNYYYLSSSMLETYSYKNFLHYCEPCRNWFERKNIIQETLDLACRHRKKVLMCAYQTRRLATMQSILSDLSIQSILIHSQLHHDEIQQYIHEWQTITDRPLILLIQDEILNDIHIDNTDILIHLDVQRLIWYQLFHQRMKLVSNHFYNPTNVNHLQKTSLTSLKSIDNFYQLNSSLNIPLVVTLWPGDCAQVTYDLIDYIKNSNSYLHPLIERLAKNNCRETLHAKVNVEFCPTLKAFGECLSEKKLKRCPYRHNFHYDVDFIEQKTDDKELSDAYELYLPTTGEIELKVTHVSDGNRLWAHILRSRNDVNQNLNKVFDYDSFYQKIQDAFNHVKNQPLREIIPGEVYLYADEHKHVHRVYVQDQEQIYFNIRRADAILNRLLKVSNTAVSTSTGVTDVQETIEQNSSMTTINHPVLTVFSLDTGITFNLQSNEYLYPIEPPTLKQYPPLATEIILCNVYPLDKITMTFTPFTIETLRTLTLNEIFMGRVKLATRSCFWIDPLVKPVRLASLKRIAYDKPIRKQLLLSKLIQTNENHMTALERLAAEVKLIDVPQEAKEQAERTINPDKQEVAIEQSPSIQADEDTIEDFSSVFKPFLNRLGQLIINPVGRSKQFFSKHNQQSDSDLVGLNLAANEESSTNKTTISTTDQYMPLGRGYRINPEPSLSENILQRPQSVSSKGSTQSLVTTPSEIEPIKMTEMQTKTERIQNNVNDDDHVISQDTVETVPNEKSKADLVDDSDQMMFIFGPKLFSQLRQIKDMEDEQRRQADFPVQRNRNRYMRSHYSRSANQENNNKNQDNENNETNEQSIPPPNMSRYEPFVGERGPLTQEQINYKQVQRKTRLFWEQTSRDIYLTIGFYNVDSTQTRVEFEKNSAYCRTRIRTYDRFVRIHLAHDIIPEKSLFQVRRSNILLTIRKANEGFMWATLNNRPIEPRPDFFTIEYGSDDESETDKRRRNVNRQWEQIRDDKRKSKLTSNTIDGDDNKFLLDDMDEDDQAQTALNDDADDEKNQQELTDTSSDCHSTDSDDCYYEDQVPTNHIPKGYDDADFDHRFYGQQIRS</sequence>
<keyword evidence="3" id="KW-0547">Nucleotide-binding</keyword>
<evidence type="ECO:0000256" key="8">
    <source>
        <dbReference type="SAM" id="MobiDB-lite"/>
    </source>
</evidence>
<dbReference type="CDD" id="cd06463">
    <property type="entry name" value="p23_like"/>
    <property type="match status" value="1"/>
</dbReference>
<evidence type="ECO:0000256" key="3">
    <source>
        <dbReference type="ARBA" id="ARBA00022741"/>
    </source>
</evidence>
<dbReference type="GO" id="GO:0003724">
    <property type="term" value="F:RNA helicase activity"/>
    <property type="evidence" value="ECO:0007669"/>
    <property type="project" value="UniProtKB-EC"/>
</dbReference>
<dbReference type="GO" id="GO:0016787">
    <property type="term" value="F:hydrolase activity"/>
    <property type="evidence" value="ECO:0007669"/>
    <property type="project" value="UniProtKB-KW"/>
</dbReference>
<dbReference type="InterPro" id="IPR007052">
    <property type="entry name" value="CS_dom"/>
</dbReference>
<dbReference type="PANTHER" id="PTHR22655:SF2">
    <property type="entry name" value="ATP-DEPENDENT RNA HELICASE TDRD12-RELATED"/>
    <property type="match status" value="1"/>
</dbReference>
<dbReference type="Gene3D" id="2.60.40.790">
    <property type="match status" value="1"/>
</dbReference>
<evidence type="ECO:0000256" key="2">
    <source>
        <dbReference type="ARBA" id="ARBA00022737"/>
    </source>
</evidence>
<reference evidence="10" key="1">
    <citation type="submission" date="2021-02" db="EMBL/GenBank/DDBJ databases">
        <authorList>
            <person name="Nowell W R."/>
        </authorList>
    </citation>
    <scope>NUCLEOTIDE SEQUENCE</scope>
</reference>
<evidence type="ECO:0000256" key="6">
    <source>
        <dbReference type="ARBA" id="ARBA00022840"/>
    </source>
</evidence>
<feature type="domain" description="CS" evidence="9">
    <location>
        <begin position="1097"/>
        <end position="1186"/>
    </location>
</feature>
<keyword evidence="5" id="KW-0347">Helicase</keyword>
<dbReference type="GO" id="GO:0042078">
    <property type="term" value="P:germ-line stem cell division"/>
    <property type="evidence" value="ECO:0007669"/>
    <property type="project" value="TreeGrafter"/>
</dbReference>
<dbReference type="InterPro" id="IPR027417">
    <property type="entry name" value="P-loop_NTPase"/>
</dbReference>
<keyword evidence="11" id="KW-1185">Reference proteome</keyword>